<name>A0A328ZDZ2_9BURK</name>
<evidence type="ECO:0000313" key="5">
    <source>
        <dbReference type="Proteomes" id="UP000248856"/>
    </source>
</evidence>
<feature type="compositionally biased region" description="Polar residues" evidence="1">
    <location>
        <begin position="353"/>
        <end position="364"/>
    </location>
</feature>
<accession>A0A328ZDZ2</accession>
<keyword evidence="2" id="KW-0472">Membrane</keyword>
<sequence>MSRAAVFLAVLAFSALPVHAINKSGMSGYRYSVSDSGRVASIRPNQSGSTGSFGSVGSVPPGQVGSQIGNSGWYVGASGSGNPSGRGTMHMVHTGDVFFAGTKYKFQAGYQVPQKAFVEALGVLCKNPLLCAAAAAAPAIMDWMARGKVSVNPNEADYPNKPFLREEESDGKQYRVVQPAMPDQWYGSPTAACSAALDWAYNVTMETGAWRSLSKAGPWVSASQQDCSAALDGVRKDGTKDSLISQWTISSRTATNLDMLPRSMDDIAPYMDLPDTPSAASQLVRDLLDKGADIQLPSTPTVSGPSQVPVSREETANPDGSKTVKETVNNYKTDGNKITNTTTVTINQTCTAQGACSPTTTTNTHPDEANDDADDPKDEDPPSDTPLSDIPKLYERKYPDGMTGIWDEKSQQIKKSNIAQLPSKLMPVGFVAGTCPNWRIDLSLTRYAQYGSVDVAPPCWLWSVAKAILLVTALIVARSLVFGG</sequence>
<keyword evidence="2" id="KW-1133">Transmembrane helix</keyword>
<organism evidence="4 5">
    <name type="scientific">Paracidovorax anthurii</name>
    <dbReference type="NCBI Taxonomy" id="78229"/>
    <lineage>
        <taxon>Bacteria</taxon>
        <taxon>Pseudomonadati</taxon>
        <taxon>Pseudomonadota</taxon>
        <taxon>Betaproteobacteria</taxon>
        <taxon>Burkholderiales</taxon>
        <taxon>Comamonadaceae</taxon>
        <taxon>Paracidovorax</taxon>
    </lineage>
</organism>
<keyword evidence="2" id="KW-0812">Transmembrane</keyword>
<feature type="chain" id="PRO_5016315670" description="TspB protein" evidence="3">
    <location>
        <begin position="21"/>
        <end position="484"/>
    </location>
</feature>
<gene>
    <name evidence="4" type="ORF">AX018_101372</name>
</gene>
<feature type="transmembrane region" description="Helical" evidence="2">
    <location>
        <begin position="460"/>
        <end position="481"/>
    </location>
</feature>
<feature type="region of interest" description="Disordered" evidence="1">
    <location>
        <begin position="353"/>
        <end position="390"/>
    </location>
</feature>
<comment type="caution">
    <text evidence="4">The sequence shown here is derived from an EMBL/GenBank/DDBJ whole genome shotgun (WGS) entry which is preliminary data.</text>
</comment>
<dbReference type="EMBL" id="QLTA01000013">
    <property type="protein sequence ID" value="RAR83924.1"/>
    <property type="molecule type" value="Genomic_DNA"/>
</dbReference>
<feature type="compositionally biased region" description="Polar residues" evidence="1">
    <location>
        <begin position="296"/>
        <end position="309"/>
    </location>
</feature>
<evidence type="ECO:0008006" key="6">
    <source>
        <dbReference type="Google" id="ProtNLM"/>
    </source>
</evidence>
<evidence type="ECO:0000256" key="1">
    <source>
        <dbReference type="SAM" id="MobiDB-lite"/>
    </source>
</evidence>
<keyword evidence="3" id="KW-0732">Signal</keyword>
<feature type="signal peptide" evidence="3">
    <location>
        <begin position="1"/>
        <end position="20"/>
    </location>
</feature>
<dbReference type="AlphaFoldDB" id="A0A328ZDZ2"/>
<protein>
    <recommendedName>
        <fullName evidence="6">TspB protein</fullName>
    </recommendedName>
</protein>
<evidence type="ECO:0000313" key="4">
    <source>
        <dbReference type="EMBL" id="RAR83924.1"/>
    </source>
</evidence>
<evidence type="ECO:0000256" key="2">
    <source>
        <dbReference type="SAM" id="Phobius"/>
    </source>
</evidence>
<reference evidence="4 5" key="1">
    <citation type="submission" date="2018-06" db="EMBL/GenBank/DDBJ databases">
        <title>Genomic Encyclopedia of Archaeal and Bacterial Type Strains, Phase II (KMG-II): from individual species to whole genera.</title>
        <authorList>
            <person name="Goeker M."/>
        </authorList>
    </citation>
    <scope>NUCLEOTIDE SEQUENCE [LARGE SCALE GENOMIC DNA]</scope>
    <source>
        <strain evidence="4 5">CFPB 3232</strain>
    </source>
</reference>
<keyword evidence="5" id="KW-1185">Reference proteome</keyword>
<dbReference type="Proteomes" id="UP000248856">
    <property type="component" value="Unassembled WGS sequence"/>
</dbReference>
<evidence type="ECO:0000256" key="3">
    <source>
        <dbReference type="SAM" id="SignalP"/>
    </source>
</evidence>
<proteinExistence type="predicted"/>
<feature type="region of interest" description="Disordered" evidence="1">
    <location>
        <begin position="294"/>
        <end position="329"/>
    </location>
</feature>
<feature type="compositionally biased region" description="Acidic residues" evidence="1">
    <location>
        <begin position="369"/>
        <end position="382"/>
    </location>
</feature>